<dbReference type="HOGENOM" id="CLU_032828_4_1_1"/>
<keyword evidence="8" id="KW-1185">Reference proteome</keyword>
<dbReference type="OrthoDB" id="306876at2759"/>
<feature type="transmembrane region" description="Helical" evidence="5">
    <location>
        <begin position="157"/>
        <end position="176"/>
    </location>
</feature>
<keyword evidence="3 5" id="KW-1133">Transmembrane helix</keyword>
<feature type="transmembrane region" description="Helical" evidence="5">
    <location>
        <begin position="131"/>
        <end position="151"/>
    </location>
</feature>
<feature type="transmembrane region" description="Helical" evidence="5">
    <location>
        <begin position="226"/>
        <end position="246"/>
    </location>
</feature>
<reference evidence="7 8" key="1">
    <citation type="journal article" date="2007" name="Proc. Natl. Acad. Sci. U.S.A.">
        <title>Independent sorting-out of thousands of duplicated gene pairs in two yeast species descended from a whole-genome duplication.</title>
        <authorList>
            <person name="Scannell D.R."/>
            <person name="Frank A.C."/>
            <person name="Conant G.C."/>
            <person name="Byrne K.P."/>
            <person name="Woolfit M."/>
            <person name="Wolfe K.H."/>
        </authorList>
    </citation>
    <scope>NUCLEOTIDE SEQUENCE [LARGE SCALE GENOMIC DNA]</scope>
    <source>
        <strain evidence="8">ATCC 22028 / DSM 70294 / BCRC 21397 / CBS 2163 / NBRC 10782 / NRRL Y-8283 / UCD 57-17</strain>
    </source>
</reference>
<accession>A7THT0</accession>
<evidence type="ECO:0000256" key="3">
    <source>
        <dbReference type="ARBA" id="ARBA00022989"/>
    </source>
</evidence>
<organism evidence="8">
    <name type="scientific">Vanderwaltozyma polyspora (strain ATCC 22028 / DSM 70294 / BCRC 21397 / CBS 2163 / NBRC 10782 / NRRL Y-8283 / UCD 57-17)</name>
    <name type="common">Kluyveromyces polysporus</name>
    <dbReference type="NCBI Taxonomy" id="436907"/>
    <lineage>
        <taxon>Eukaryota</taxon>
        <taxon>Fungi</taxon>
        <taxon>Dikarya</taxon>
        <taxon>Ascomycota</taxon>
        <taxon>Saccharomycotina</taxon>
        <taxon>Saccharomycetes</taxon>
        <taxon>Saccharomycetales</taxon>
        <taxon>Saccharomycetaceae</taxon>
        <taxon>Vanderwaltozyma</taxon>
    </lineage>
</organism>
<dbReference type="GO" id="GO:0016020">
    <property type="term" value="C:membrane"/>
    <property type="evidence" value="ECO:0007669"/>
    <property type="project" value="UniProtKB-SubCell"/>
</dbReference>
<feature type="transmembrane region" description="Helical" evidence="5">
    <location>
        <begin position="345"/>
        <end position="362"/>
    </location>
</feature>
<evidence type="ECO:0000256" key="5">
    <source>
        <dbReference type="SAM" id="Phobius"/>
    </source>
</evidence>
<dbReference type="InParanoid" id="A7THT0"/>
<proteinExistence type="predicted"/>
<dbReference type="AlphaFoldDB" id="A7THT0"/>
<evidence type="ECO:0000313" key="7">
    <source>
        <dbReference type="EMBL" id="EDO18246.1"/>
    </source>
</evidence>
<dbReference type="eggNOG" id="KOG4510">
    <property type="taxonomic scope" value="Eukaryota"/>
</dbReference>
<dbReference type="PANTHER" id="PTHR22911">
    <property type="entry name" value="ACYL-MALONYL CONDENSING ENZYME-RELATED"/>
    <property type="match status" value="1"/>
</dbReference>
<feature type="transmembrane region" description="Helical" evidence="5">
    <location>
        <begin position="258"/>
        <end position="279"/>
    </location>
</feature>
<gene>
    <name evidence="7" type="ORF">Kpol_543p75</name>
</gene>
<feature type="domain" description="EamA" evidence="6">
    <location>
        <begin position="56"/>
        <end position="199"/>
    </location>
</feature>
<dbReference type="EMBL" id="DS480392">
    <property type="protein sequence ID" value="EDO18246.1"/>
    <property type="molecule type" value="Genomic_DNA"/>
</dbReference>
<dbReference type="Pfam" id="PF00892">
    <property type="entry name" value="EamA"/>
    <property type="match status" value="2"/>
</dbReference>
<sequence length="394" mass="44098">MNSKPGSVNADVENLKHPEISLQTEFNYVASGGVDSTSKDTLFNRLKDQYWEPNAGIFLLIVSYFFNSVMQVSTKVLETFGDKPDEDRIKPLQILLIRMVITSIGIIVYVYMNRRTIPYVPFGNPQVRQWLILRGIFGFIGVFGMYFSLMYLTISDAVLISFMAPSFTLFLAWFVLGEPFSKLEGVGSILSLTGVLFIVRPSFIFGGSIENEKSHDLSIATGRTRFIATTIALFGAASLSGVYIVIRFIGAKAHAIMNVSYFSVVTGIVSLLGVLFIPSMKFQVPEGSTEWILFCTIGVCGFIHQLLLTMGIQKVRAGKGSLMSYTQVIYAIFWDVTLWGRWPNAWSIFGMFLIIGSTIWVIRLKEQEVSRQSTVLIEEEPLESLELQNKGNLV</sequence>
<feature type="transmembrane region" description="Helical" evidence="5">
    <location>
        <begin position="291"/>
        <end position="310"/>
    </location>
</feature>
<dbReference type="GO" id="GO:0005783">
    <property type="term" value="C:endoplasmic reticulum"/>
    <property type="evidence" value="ECO:0007669"/>
    <property type="project" value="EnsemblFungi"/>
</dbReference>
<keyword evidence="4 5" id="KW-0472">Membrane</keyword>
<keyword evidence="2 5" id="KW-0812">Transmembrane</keyword>
<evidence type="ECO:0000256" key="2">
    <source>
        <dbReference type="ARBA" id="ARBA00022692"/>
    </source>
</evidence>
<dbReference type="RefSeq" id="XP_001646104.1">
    <property type="nucleotide sequence ID" value="XM_001646054.1"/>
</dbReference>
<dbReference type="PANTHER" id="PTHR22911:SF6">
    <property type="entry name" value="SOLUTE CARRIER FAMILY 35 MEMBER G1"/>
    <property type="match status" value="1"/>
</dbReference>
<comment type="subcellular location">
    <subcellularLocation>
        <location evidence="1">Membrane</location>
        <topology evidence="1">Multi-pass membrane protein</topology>
    </subcellularLocation>
</comment>
<dbReference type="OMA" id="TQMALIG"/>
<evidence type="ECO:0000256" key="4">
    <source>
        <dbReference type="ARBA" id="ARBA00023136"/>
    </source>
</evidence>
<evidence type="ECO:0000256" key="1">
    <source>
        <dbReference type="ARBA" id="ARBA00004141"/>
    </source>
</evidence>
<dbReference type="KEGG" id="vpo:Kpol_543p75"/>
<feature type="transmembrane region" description="Helical" evidence="5">
    <location>
        <begin position="92"/>
        <end position="111"/>
    </location>
</feature>
<dbReference type="PhylomeDB" id="A7THT0"/>
<dbReference type="Proteomes" id="UP000000267">
    <property type="component" value="Unassembled WGS sequence"/>
</dbReference>
<dbReference type="InterPro" id="IPR037185">
    <property type="entry name" value="EmrE-like"/>
</dbReference>
<evidence type="ECO:0000313" key="8">
    <source>
        <dbReference type="Proteomes" id="UP000000267"/>
    </source>
</evidence>
<name>A7THT0_VANPO</name>
<dbReference type="InterPro" id="IPR000620">
    <property type="entry name" value="EamA_dom"/>
</dbReference>
<feature type="domain" description="EamA" evidence="6">
    <location>
        <begin position="231"/>
        <end position="362"/>
    </location>
</feature>
<evidence type="ECO:0000259" key="6">
    <source>
        <dbReference type="Pfam" id="PF00892"/>
    </source>
</evidence>
<dbReference type="GeneID" id="5546522"/>
<feature type="transmembrane region" description="Helical" evidence="5">
    <location>
        <begin position="55"/>
        <end position="72"/>
    </location>
</feature>
<dbReference type="SUPFAM" id="SSF103481">
    <property type="entry name" value="Multidrug resistance efflux transporter EmrE"/>
    <property type="match status" value="2"/>
</dbReference>
<feature type="transmembrane region" description="Helical" evidence="5">
    <location>
        <begin position="322"/>
        <end position="339"/>
    </location>
</feature>
<protein>
    <recommendedName>
        <fullName evidence="6">EamA domain-containing protein</fullName>
    </recommendedName>
</protein>
<feature type="transmembrane region" description="Helical" evidence="5">
    <location>
        <begin position="188"/>
        <end position="206"/>
    </location>
</feature>